<dbReference type="Gene3D" id="2.60.40.1400">
    <property type="entry name" value="G protein-activated inward rectifier potassium channel 1"/>
    <property type="match status" value="1"/>
</dbReference>
<keyword evidence="1 7" id="KW-0813">Transport</keyword>
<proteinExistence type="inferred from homology"/>
<keyword evidence="2 7" id="KW-0633">Potassium transport</keyword>
<gene>
    <name evidence="11" type="ORF">LDAN0321_LOCUS6980</name>
</gene>
<dbReference type="GO" id="GO:0005886">
    <property type="term" value="C:plasma membrane"/>
    <property type="evidence" value="ECO:0007669"/>
    <property type="project" value="TreeGrafter"/>
</dbReference>
<keyword evidence="7 9" id="KW-0812">Transmembrane</keyword>
<dbReference type="GO" id="GO:0034765">
    <property type="term" value="P:regulation of monoatomic ion transmembrane transport"/>
    <property type="evidence" value="ECO:0007669"/>
    <property type="project" value="TreeGrafter"/>
</dbReference>
<comment type="similarity">
    <text evidence="7">Belongs to the inward rectifier-type potassium channel (TC 1.A.2.1) family.</text>
</comment>
<comment type="subcellular location">
    <subcellularLocation>
        <location evidence="7">Membrane</location>
        <topology evidence="7">Multi-pass membrane protein</topology>
    </subcellularLocation>
</comment>
<reference evidence="11" key="1">
    <citation type="submission" date="2021-01" db="EMBL/GenBank/DDBJ databases">
        <authorList>
            <person name="Corre E."/>
            <person name="Pelletier E."/>
            <person name="Niang G."/>
            <person name="Scheremetjew M."/>
            <person name="Finn R."/>
            <person name="Kale V."/>
            <person name="Holt S."/>
            <person name="Cochrane G."/>
            <person name="Meng A."/>
            <person name="Brown T."/>
            <person name="Cohen L."/>
        </authorList>
    </citation>
    <scope>NUCLEOTIDE SEQUENCE</scope>
    <source>
        <strain evidence="11">B650</strain>
    </source>
</reference>
<keyword evidence="3 7" id="KW-0851">Voltage-gated channel</keyword>
<feature type="transmembrane region" description="Helical" evidence="9">
    <location>
        <begin position="152"/>
        <end position="177"/>
    </location>
</feature>
<dbReference type="GO" id="GO:0034702">
    <property type="term" value="C:monoatomic ion channel complex"/>
    <property type="evidence" value="ECO:0007669"/>
    <property type="project" value="UniProtKB-KW"/>
</dbReference>
<dbReference type="PANTHER" id="PTHR11767:SF102">
    <property type="entry name" value="INWARDLY RECTIFYING POTASSIUM CHANNEL 1, ISOFORM F"/>
    <property type="match status" value="1"/>
</dbReference>
<keyword evidence="4 7" id="KW-0630">Potassium</keyword>
<sequence length="453" mass="50348">MQAAPVAINSTDHSTEAQLLHRRNDDMTEKQDDEELGIDMSEEIERREHSSEQSNEMVSRLFNSVNKLDMRRLFVLFLVSYILWCTFFAVVLMLLSYIEPTCISPYEVGADEDNITFHDAFILSWTTFSTVGYGNVSPQVESGIPNKVNDCIIVGIVISLEAFIGILFAGFSGAILFTKLVSMQSIAHVEFSEPICVELGSGGPSKEKPCPVVTFKIVNMLGNTKGGEIVDASLSCFVITRHYNRKSRRSLANVAAGIDVSSNGENRFSLGSGGRSSSIRGTLRGFSMKSGSTTSEGGGPESVTVIQRTFDKANLRTDTHPFFELDWKVKHDLDETSPLLPRWLREEIKDNDGIWPSHHYNKETIRSALTKFGKLILSIGGTSQSSGASVSGRRVYLYEDIIIGWHFNETLEEREDGKGLRVDFSALNCINECFEGSGEAIEDYRDKRKDKTA</sequence>
<feature type="region of interest" description="Disordered" evidence="8">
    <location>
        <begin position="1"/>
        <end position="39"/>
    </location>
</feature>
<protein>
    <recommendedName>
        <fullName evidence="10">Potassium channel domain-containing protein</fullName>
    </recommendedName>
</protein>
<evidence type="ECO:0000313" key="11">
    <source>
        <dbReference type="EMBL" id="CAD9569758.1"/>
    </source>
</evidence>
<dbReference type="GO" id="GO:1990573">
    <property type="term" value="P:potassium ion import across plasma membrane"/>
    <property type="evidence" value="ECO:0007669"/>
    <property type="project" value="TreeGrafter"/>
</dbReference>
<dbReference type="InterPro" id="IPR016449">
    <property type="entry name" value="K_chnl_inward-rec_Kir"/>
</dbReference>
<evidence type="ECO:0000256" key="1">
    <source>
        <dbReference type="ARBA" id="ARBA00022448"/>
    </source>
</evidence>
<dbReference type="AlphaFoldDB" id="A0A7S2K8U5"/>
<dbReference type="Gene3D" id="1.10.287.70">
    <property type="match status" value="1"/>
</dbReference>
<evidence type="ECO:0000256" key="7">
    <source>
        <dbReference type="RuleBase" id="RU003822"/>
    </source>
</evidence>
<evidence type="ECO:0000256" key="2">
    <source>
        <dbReference type="ARBA" id="ARBA00022538"/>
    </source>
</evidence>
<dbReference type="EMBL" id="HBGY01011034">
    <property type="protein sequence ID" value="CAD9569758.1"/>
    <property type="molecule type" value="Transcribed_RNA"/>
</dbReference>
<dbReference type="GO" id="GO:0005242">
    <property type="term" value="F:inward rectifier potassium channel activity"/>
    <property type="evidence" value="ECO:0007669"/>
    <property type="project" value="InterPro"/>
</dbReference>
<keyword evidence="9" id="KW-1133">Transmembrane helix</keyword>
<evidence type="ECO:0000256" key="8">
    <source>
        <dbReference type="SAM" id="MobiDB-lite"/>
    </source>
</evidence>
<dbReference type="InterPro" id="IPR013518">
    <property type="entry name" value="K_chnl_inward-rec_Kir_cyto"/>
</dbReference>
<keyword evidence="6 7" id="KW-0407">Ion channel</keyword>
<evidence type="ECO:0000256" key="9">
    <source>
        <dbReference type="SAM" id="Phobius"/>
    </source>
</evidence>
<dbReference type="Pfam" id="PF07885">
    <property type="entry name" value="Ion_trans_2"/>
    <property type="match status" value="1"/>
</dbReference>
<organism evidence="11">
    <name type="scientific">Leptocylindrus danicus</name>
    <dbReference type="NCBI Taxonomy" id="163516"/>
    <lineage>
        <taxon>Eukaryota</taxon>
        <taxon>Sar</taxon>
        <taxon>Stramenopiles</taxon>
        <taxon>Ochrophyta</taxon>
        <taxon>Bacillariophyta</taxon>
        <taxon>Coscinodiscophyceae</taxon>
        <taxon>Chaetocerotophycidae</taxon>
        <taxon>Leptocylindrales</taxon>
        <taxon>Leptocylindraceae</taxon>
        <taxon>Leptocylindrus</taxon>
    </lineage>
</organism>
<evidence type="ECO:0000256" key="3">
    <source>
        <dbReference type="ARBA" id="ARBA00022882"/>
    </source>
</evidence>
<evidence type="ECO:0000256" key="4">
    <source>
        <dbReference type="ARBA" id="ARBA00022958"/>
    </source>
</evidence>
<dbReference type="InterPro" id="IPR013099">
    <property type="entry name" value="K_chnl_dom"/>
</dbReference>
<dbReference type="SUPFAM" id="SSF81296">
    <property type="entry name" value="E set domains"/>
    <property type="match status" value="1"/>
</dbReference>
<feature type="domain" description="Potassium channel" evidence="10">
    <location>
        <begin position="79"/>
        <end position="178"/>
    </location>
</feature>
<evidence type="ECO:0000256" key="5">
    <source>
        <dbReference type="ARBA" id="ARBA00023065"/>
    </source>
</evidence>
<feature type="transmembrane region" description="Helical" evidence="9">
    <location>
        <begin position="73"/>
        <end position="98"/>
    </location>
</feature>
<name>A0A7S2K8U5_9STRA</name>
<evidence type="ECO:0000256" key="6">
    <source>
        <dbReference type="ARBA" id="ARBA00023303"/>
    </source>
</evidence>
<keyword evidence="5 7" id="KW-0406">Ion transport</keyword>
<keyword evidence="9" id="KW-0472">Membrane</keyword>
<dbReference type="InterPro" id="IPR014756">
    <property type="entry name" value="Ig_E-set"/>
</dbReference>
<evidence type="ECO:0000259" key="10">
    <source>
        <dbReference type="Pfam" id="PF07885"/>
    </source>
</evidence>
<accession>A0A7S2K8U5</accession>
<dbReference type="SUPFAM" id="SSF81324">
    <property type="entry name" value="Voltage-gated potassium channels"/>
    <property type="match status" value="1"/>
</dbReference>
<dbReference type="PANTHER" id="PTHR11767">
    <property type="entry name" value="INWARD RECTIFIER POTASSIUM CHANNEL"/>
    <property type="match status" value="1"/>
</dbReference>